<evidence type="ECO:0000256" key="1">
    <source>
        <dbReference type="ARBA" id="ARBA00022857"/>
    </source>
</evidence>
<evidence type="ECO:0000256" key="2">
    <source>
        <dbReference type="ARBA" id="ARBA00023002"/>
    </source>
</evidence>
<dbReference type="OrthoDB" id="203908at2759"/>
<reference evidence="4 5" key="1">
    <citation type="journal article" date="2012" name="BMC Genomics">
        <title>Tools to kill: Genome of one of the most destructive plant pathogenic fungi Macrophomina phaseolina.</title>
        <authorList>
            <person name="Islam M.S."/>
            <person name="Haque M.S."/>
            <person name="Islam M.M."/>
            <person name="Emdad E.M."/>
            <person name="Halim A."/>
            <person name="Hossen Q.M.M."/>
            <person name="Hossain M.Z."/>
            <person name="Ahmed B."/>
            <person name="Rahim S."/>
            <person name="Rahman M.S."/>
            <person name="Alam M.M."/>
            <person name="Hou S."/>
            <person name="Wan X."/>
            <person name="Saito J.A."/>
            <person name="Alam M."/>
        </authorList>
    </citation>
    <scope>NUCLEOTIDE SEQUENCE [LARGE SCALE GENOMIC DNA]</scope>
    <source>
        <strain evidence="4 5">MS6</strain>
    </source>
</reference>
<dbReference type="InterPro" id="IPR013154">
    <property type="entry name" value="ADH-like_N"/>
</dbReference>
<dbReference type="PANTHER" id="PTHR48106">
    <property type="entry name" value="QUINONE OXIDOREDUCTASE PIG3-RELATED"/>
    <property type="match status" value="1"/>
</dbReference>
<evidence type="ECO:0000259" key="3">
    <source>
        <dbReference type="SMART" id="SM00829"/>
    </source>
</evidence>
<protein>
    <submittedName>
        <fullName evidence="4">Alcohol dehydrogenase superfamily zinc-containing</fullName>
    </submittedName>
</protein>
<feature type="domain" description="Enoyl reductase (ER)" evidence="3">
    <location>
        <begin position="17"/>
        <end position="340"/>
    </location>
</feature>
<evidence type="ECO:0000313" key="5">
    <source>
        <dbReference type="Proteomes" id="UP000007129"/>
    </source>
</evidence>
<keyword evidence="2" id="KW-0560">Oxidoreductase</keyword>
<dbReference type="InParanoid" id="K2QY08"/>
<dbReference type="EMBL" id="AHHD01000337">
    <property type="protein sequence ID" value="EKG14816.1"/>
    <property type="molecule type" value="Genomic_DNA"/>
</dbReference>
<dbReference type="Pfam" id="PF08240">
    <property type="entry name" value="ADH_N"/>
    <property type="match status" value="1"/>
</dbReference>
<dbReference type="AlphaFoldDB" id="K2QY08"/>
<dbReference type="HOGENOM" id="CLU_026673_3_4_1"/>
<sequence>MPPIPKTMRGVVIRAPGGPEVLRIESLPIPTPKAAPTPEVLIRVRAFGLNRSELFTRQGHSGPAAPFPRVLGIEATGTVAAAPGNEDRFPVGAVVATAMGGMGRMFDGGYAEYTCVPAGQVVVVARSEEEMVEMGLRWEVLGALPEMLQTAWGALTRSLRVGEGERVLIRGGTTSVGLMAAALAKSLGAHVVATSRSEEKFELMREAGAEETVLDDGALAERFKEEGAKFDKVLELIGTVSLRDSLLCTREGGIVSMTGIVGNEWMLKEVSPMEFIPANVCLTVYGGSERNFVDTPLRKFAGEVVAGKLKVKVGKVFKLEDIVQAHRVMEANRANGKIVVLA</sequence>
<dbReference type="SUPFAM" id="SSF51735">
    <property type="entry name" value="NAD(P)-binding Rossmann-fold domains"/>
    <property type="match status" value="1"/>
</dbReference>
<name>K2QY08_MACPH</name>
<dbReference type="Gene3D" id="3.90.180.10">
    <property type="entry name" value="Medium-chain alcohol dehydrogenases, catalytic domain"/>
    <property type="match status" value="1"/>
</dbReference>
<dbReference type="SUPFAM" id="SSF50129">
    <property type="entry name" value="GroES-like"/>
    <property type="match status" value="1"/>
</dbReference>
<dbReference type="PANTHER" id="PTHR48106:SF18">
    <property type="entry name" value="QUINONE OXIDOREDUCTASE PIG3"/>
    <property type="match status" value="1"/>
</dbReference>
<dbReference type="InterPro" id="IPR036291">
    <property type="entry name" value="NAD(P)-bd_dom_sf"/>
</dbReference>
<comment type="caution">
    <text evidence="4">The sequence shown here is derived from an EMBL/GenBank/DDBJ whole genome shotgun (WGS) entry which is preliminary data.</text>
</comment>
<dbReference type="Proteomes" id="UP000007129">
    <property type="component" value="Unassembled WGS sequence"/>
</dbReference>
<proteinExistence type="predicted"/>
<dbReference type="InterPro" id="IPR011032">
    <property type="entry name" value="GroES-like_sf"/>
</dbReference>
<organism evidence="4 5">
    <name type="scientific">Macrophomina phaseolina (strain MS6)</name>
    <name type="common">Charcoal rot fungus</name>
    <dbReference type="NCBI Taxonomy" id="1126212"/>
    <lineage>
        <taxon>Eukaryota</taxon>
        <taxon>Fungi</taxon>
        <taxon>Dikarya</taxon>
        <taxon>Ascomycota</taxon>
        <taxon>Pezizomycotina</taxon>
        <taxon>Dothideomycetes</taxon>
        <taxon>Dothideomycetes incertae sedis</taxon>
        <taxon>Botryosphaeriales</taxon>
        <taxon>Botryosphaeriaceae</taxon>
        <taxon>Macrophomina</taxon>
    </lineage>
</organism>
<dbReference type="eggNOG" id="KOG1198">
    <property type="taxonomic scope" value="Eukaryota"/>
</dbReference>
<dbReference type="InterPro" id="IPR013149">
    <property type="entry name" value="ADH-like_C"/>
</dbReference>
<dbReference type="InterPro" id="IPR020843">
    <property type="entry name" value="ER"/>
</dbReference>
<evidence type="ECO:0000313" key="4">
    <source>
        <dbReference type="EMBL" id="EKG14816.1"/>
    </source>
</evidence>
<dbReference type="SMART" id="SM00829">
    <property type="entry name" value="PKS_ER"/>
    <property type="match status" value="1"/>
</dbReference>
<dbReference type="GO" id="GO:0070402">
    <property type="term" value="F:NADPH binding"/>
    <property type="evidence" value="ECO:0007669"/>
    <property type="project" value="TreeGrafter"/>
</dbReference>
<accession>K2QY08</accession>
<keyword evidence="1" id="KW-0521">NADP</keyword>
<dbReference type="STRING" id="1126212.K2QY08"/>
<gene>
    <name evidence="4" type="ORF">MPH_08091</name>
</gene>
<dbReference type="GO" id="GO:0016651">
    <property type="term" value="F:oxidoreductase activity, acting on NAD(P)H"/>
    <property type="evidence" value="ECO:0007669"/>
    <property type="project" value="TreeGrafter"/>
</dbReference>
<dbReference type="CDD" id="cd08243">
    <property type="entry name" value="quinone_oxidoreductase_like_1"/>
    <property type="match status" value="1"/>
</dbReference>
<dbReference type="Pfam" id="PF00107">
    <property type="entry name" value="ADH_zinc_N"/>
    <property type="match status" value="1"/>
</dbReference>
<dbReference type="Gene3D" id="3.40.50.720">
    <property type="entry name" value="NAD(P)-binding Rossmann-like Domain"/>
    <property type="match status" value="1"/>
</dbReference>
<dbReference type="VEuPathDB" id="FungiDB:MPH_08091"/>